<dbReference type="Proteomes" id="UP000011996">
    <property type="component" value="Unassembled WGS sequence"/>
</dbReference>
<dbReference type="STRING" id="1263868.RESH_05151"/>
<protein>
    <submittedName>
        <fullName evidence="1">Uncharacterized protein</fullName>
    </submittedName>
</protein>
<dbReference type="EMBL" id="ANOF01000162">
    <property type="protein sequence ID" value="EMI24326.1"/>
    <property type="molecule type" value="Genomic_DNA"/>
</dbReference>
<evidence type="ECO:0000313" key="1">
    <source>
        <dbReference type="EMBL" id="EMI24326.1"/>
    </source>
</evidence>
<gene>
    <name evidence="1" type="ORF">RESH_05151</name>
</gene>
<sequence>MELPCVGCRAIVEKLNRASGMSLHPNCSPLSCFDPGGGQLNQSFGKLCLSPVTPE</sequence>
<accession>M5RYQ5</accession>
<evidence type="ECO:0000313" key="2">
    <source>
        <dbReference type="Proteomes" id="UP000011996"/>
    </source>
</evidence>
<organism evidence="1 2">
    <name type="scientific">Rhodopirellula europaea SH398</name>
    <dbReference type="NCBI Taxonomy" id="1263868"/>
    <lineage>
        <taxon>Bacteria</taxon>
        <taxon>Pseudomonadati</taxon>
        <taxon>Planctomycetota</taxon>
        <taxon>Planctomycetia</taxon>
        <taxon>Pirellulales</taxon>
        <taxon>Pirellulaceae</taxon>
        <taxon>Rhodopirellula</taxon>
    </lineage>
</organism>
<dbReference type="AlphaFoldDB" id="M5RYQ5"/>
<reference evidence="1 2" key="1">
    <citation type="journal article" date="2013" name="Mar. Genomics">
        <title>Expression of sulfatases in Rhodopirellula baltica and the diversity of sulfatases in the genus Rhodopirellula.</title>
        <authorList>
            <person name="Wegner C.E."/>
            <person name="Richter-Heitmann T."/>
            <person name="Klindworth A."/>
            <person name="Klockow C."/>
            <person name="Richter M."/>
            <person name="Achstetter T."/>
            <person name="Glockner F.O."/>
            <person name="Harder J."/>
        </authorList>
    </citation>
    <scope>NUCLEOTIDE SEQUENCE [LARGE SCALE GENOMIC DNA]</scope>
    <source>
        <strain evidence="1 2">SH398</strain>
    </source>
</reference>
<comment type="caution">
    <text evidence="1">The sequence shown here is derived from an EMBL/GenBank/DDBJ whole genome shotgun (WGS) entry which is preliminary data.</text>
</comment>
<name>M5RYQ5_9BACT</name>
<proteinExistence type="predicted"/>